<name>A0A2Z5G5W7_9BACT</name>
<evidence type="ECO:0000313" key="2">
    <source>
        <dbReference type="Proteomes" id="UP000253606"/>
    </source>
</evidence>
<dbReference type="AlphaFoldDB" id="A0A2Z5G5W7"/>
<reference evidence="1 2" key="1">
    <citation type="journal article" date="2018" name="Front. Microbiol.">
        <title>Hydrolytic Capabilities as a Key to Environmental Success: Chitinolytic and Cellulolytic Acidobacteria From Acidic Sub-arctic Soils and Boreal Peatlands.</title>
        <authorList>
            <person name="Belova S.E."/>
            <person name="Ravin N.V."/>
            <person name="Pankratov T.A."/>
            <person name="Rakitin A.L."/>
            <person name="Ivanova A.A."/>
            <person name="Beletsky A.V."/>
            <person name="Mardanov A.V."/>
            <person name="Sinninghe Damste J.S."/>
            <person name="Dedysh S.N."/>
        </authorList>
    </citation>
    <scope>NUCLEOTIDE SEQUENCE [LARGE SCALE GENOMIC DNA]</scope>
    <source>
        <strain evidence="1 2">SBC82</strain>
    </source>
</reference>
<accession>A0A2Z5G5W7</accession>
<sequence length="55" mass="6344">MGRNPEKIVAERFIFIPVRSKDTLPADDAFHSRQLLWGIGSTDGWGRIPWEGKYQ</sequence>
<evidence type="ECO:0000313" key="1">
    <source>
        <dbReference type="EMBL" id="AXC14488.1"/>
    </source>
</evidence>
<dbReference type="KEGG" id="abas:ACPOL_5234"/>
<dbReference type="Proteomes" id="UP000253606">
    <property type="component" value="Chromosome"/>
</dbReference>
<dbReference type="EMBL" id="CP030840">
    <property type="protein sequence ID" value="AXC14488.1"/>
    <property type="molecule type" value="Genomic_DNA"/>
</dbReference>
<gene>
    <name evidence="1" type="ORF">ACPOL_5234</name>
</gene>
<proteinExistence type="predicted"/>
<protein>
    <submittedName>
        <fullName evidence="1">Uncharacterized protein</fullName>
    </submittedName>
</protein>
<organism evidence="1 2">
    <name type="scientific">Acidisarcina polymorpha</name>
    <dbReference type="NCBI Taxonomy" id="2211140"/>
    <lineage>
        <taxon>Bacteria</taxon>
        <taxon>Pseudomonadati</taxon>
        <taxon>Acidobacteriota</taxon>
        <taxon>Terriglobia</taxon>
        <taxon>Terriglobales</taxon>
        <taxon>Acidobacteriaceae</taxon>
        <taxon>Acidisarcina</taxon>
    </lineage>
</organism>
<keyword evidence="2" id="KW-1185">Reference proteome</keyword>